<sequence length="266" mass="30792">MRNLSSNMMLTGILITALCGNWIILNYDGVVIYPEASYLTFGIGLVLVGCTFLMNQIFSYREQEKAHTKDKRHALNEWLIANQPVNKWVFGLVILPLVIAPFYSWTLFFTMLEWYLFSGLVIAGIIYMLKGDRVEDNKDWEYKGKTKKMLDLIDYRKHPFNISLIIYILVIVSFVLSKRLDIPLYMETGGNSRYVTSLPTISFLMSSLMVVSTFIYIISHGDFFGFRKAELSYERVMFVHFAEIIVCGATLFILIFTLINALYVYF</sequence>
<proteinExistence type="predicted"/>
<keyword evidence="1" id="KW-0812">Transmembrane</keyword>
<feature type="transmembrane region" description="Helical" evidence="1">
    <location>
        <begin position="238"/>
        <end position="265"/>
    </location>
</feature>
<protein>
    <submittedName>
        <fullName evidence="2">Nucleotidyltransferase</fullName>
    </submittedName>
</protein>
<gene>
    <name evidence="2" type="ORF">CBM15_18535</name>
</gene>
<feature type="transmembrane region" description="Helical" evidence="1">
    <location>
        <begin position="36"/>
        <end position="55"/>
    </location>
</feature>
<dbReference type="EMBL" id="NHNT01000019">
    <property type="protein sequence ID" value="OUZ37329.1"/>
    <property type="molecule type" value="Genomic_DNA"/>
</dbReference>
<feature type="transmembrane region" description="Helical" evidence="1">
    <location>
        <begin position="112"/>
        <end position="129"/>
    </location>
</feature>
<comment type="caution">
    <text evidence="2">The sequence shown here is derived from an EMBL/GenBank/DDBJ whole genome shotgun (WGS) entry which is preliminary data.</text>
</comment>
<dbReference type="Proteomes" id="UP000196594">
    <property type="component" value="Unassembled WGS sequence"/>
</dbReference>
<feature type="transmembrane region" description="Helical" evidence="1">
    <location>
        <begin position="7"/>
        <end position="24"/>
    </location>
</feature>
<organism evidence="2 3">
    <name type="scientific">Solibacillus kalamii</name>
    <dbReference type="NCBI Taxonomy" id="1748298"/>
    <lineage>
        <taxon>Bacteria</taxon>
        <taxon>Bacillati</taxon>
        <taxon>Bacillota</taxon>
        <taxon>Bacilli</taxon>
        <taxon>Bacillales</taxon>
        <taxon>Caryophanaceae</taxon>
        <taxon>Solibacillus</taxon>
    </lineage>
</organism>
<evidence type="ECO:0000313" key="2">
    <source>
        <dbReference type="EMBL" id="OUZ37329.1"/>
    </source>
</evidence>
<feature type="transmembrane region" description="Helical" evidence="1">
    <location>
        <begin position="158"/>
        <end position="177"/>
    </location>
</feature>
<keyword evidence="1" id="KW-0472">Membrane</keyword>
<evidence type="ECO:0000313" key="3">
    <source>
        <dbReference type="Proteomes" id="UP000196594"/>
    </source>
</evidence>
<keyword evidence="3" id="KW-1185">Reference proteome</keyword>
<keyword evidence="1" id="KW-1133">Transmembrane helix</keyword>
<feature type="transmembrane region" description="Helical" evidence="1">
    <location>
        <begin position="197"/>
        <end position="218"/>
    </location>
</feature>
<feature type="transmembrane region" description="Helical" evidence="1">
    <location>
        <begin position="88"/>
        <end position="106"/>
    </location>
</feature>
<name>A0ABX3ZDH1_9BACL</name>
<accession>A0ABX3ZDH1</accession>
<evidence type="ECO:0000256" key="1">
    <source>
        <dbReference type="SAM" id="Phobius"/>
    </source>
</evidence>
<dbReference type="RefSeq" id="WP_087618613.1">
    <property type="nucleotide sequence ID" value="NZ_JAFBEY010000018.1"/>
</dbReference>
<reference evidence="2 3" key="1">
    <citation type="journal article" date="2017" name="Int. J. Syst. Evol. Microbiol.">
        <title>Solibacillus kalamii sp. nov., isolated from a high-efficiency particulate arrestance filter system used in the International Space Station.</title>
        <authorList>
            <person name="Checinska Sielaff A."/>
            <person name="Kumar R.M."/>
            <person name="Pal D."/>
            <person name="Mayilraj S."/>
            <person name="Venkateswaran K."/>
        </authorList>
    </citation>
    <scope>NUCLEOTIDE SEQUENCE [LARGE SCALE GENOMIC DNA]</scope>
    <source>
        <strain evidence="2 3">ISSFR-015</strain>
    </source>
</reference>